<feature type="binding site" evidence="17">
    <location>
        <position position="70"/>
    </location>
    <ligand>
        <name>[4Fe-4S] cluster</name>
        <dbReference type="ChEBI" id="CHEBI:49883"/>
        <note>4Fe-4S-S-AdoMet</note>
    </ligand>
</feature>
<gene>
    <name evidence="19" type="ORF">EDC44_11931</name>
</gene>
<sequence>MSAINEVKWDLALIQKYNHSGPRYTSYPTALEFNENYTDADFKLAAERYPNRPLSLYVHIPFCHKLCYFCGCNKVITRHQHKADIYLDYLEKEVKVRSELFKNRTVTQIHWGGGTPTYLTEAQSARLMAMLHAHFRISPDAEISIEMDPREIELSMLAHLRQIGFNRISMGVQDFNKDVQQAINREQNEAFIFALMKRARELGFVSTNIDLIYGLPLQNVDSFMFTLQKVIELNPDRMSVFNYAHLPSRFAGQHKIKDDMLPAPETKLTILQKTIEVLGNANYHFIGMDHFAKPTDELAIAQQNGVLHRNFQGYTTQEEADLLGLGVSSISLLGDTYAQNQKELKLYYADVESRGIALHKGLVLSNEDCLRRDVIKQLICNFKLDFATIEQQYQIDFKTHFAEDLDLLKPLIADGLIDYTVNGLQVSPQGRLLIRNICMCFDTYSRQQARRQQFSRII</sequence>
<keyword evidence="11 15" id="KW-0411">Iron-sulfur</keyword>
<evidence type="ECO:0000256" key="10">
    <source>
        <dbReference type="ARBA" id="ARBA00023004"/>
    </source>
</evidence>
<dbReference type="PROSITE" id="PS51918">
    <property type="entry name" value="RADICAL_SAM"/>
    <property type="match status" value="1"/>
</dbReference>
<keyword evidence="5 15" id="KW-0004">4Fe-4S</keyword>
<dbReference type="AlphaFoldDB" id="A0A4V2T1F1"/>
<keyword evidence="20" id="KW-1185">Reference proteome</keyword>
<dbReference type="Pfam" id="PF04055">
    <property type="entry name" value="Radical_SAM"/>
    <property type="match status" value="1"/>
</dbReference>
<dbReference type="GO" id="GO:0051539">
    <property type="term" value="F:4 iron, 4 sulfur cluster binding"/>
    <property type="evidence" value="ECO:0007669"/>
    <property type="project" value="UniProtKB-KW"/>
</dbReference>
<keyword evidence="8 15" id="KW-0479">Metal-binding</keyword>
<dbReference type="GO" id="GO:0004109">
    <property type="term" value="F:coproporphyrinogen oxidase activity"/>
    <property type="evidence" value="ECO:0007669"/>
    <property type="project" value="InterPro"/>
</dbReference>
<comment type="similarity">
    <text evidence="3 15">Belongs to the anaerobic coproporphyrinogen-III oxidase family.</text>
</comment>
<dbReference type="FunFam" id="1.10.10.920:FF:000001">
    <property type="entry name" value="Coproporphyrinogen-III oxidase"/>
    <property type="match status" value="1"/>
</dbReference>
<feature type="binding site" evidence="16">
    <location>
        <begin position="69"/>
        <end position="71"/>
    </location>
    <ligand>
        <name>S-adenosyl-L-methionine</name>
        <dbReference type="ChEBI" id="CHEBI:59789"/>
        <label>2</label>
    </ligand>
</feature>
<dbReference type="UniPathway" id="UPA00251">
    <property type="reaction ID" value="UER00323"/>
</dbReference>
<evidence type="ECO:0000256" key="4">
    <source>
        <dbReference type="ARBA" id="ARBA00011245"/>
    </source>
</evidence>
<dbReference type="SFLD" id="SFLDS00029">
    <property type="entry name" value="Radical_SAM"/>
    <property type="match status" value="1"/>
</dbReference>
<dbReference type="EMBL" id="SLYB01000019">
    <property type="protein sequence ID" value="TCP93433.1"/>
    <property type="molecule type" value="Genomic_DNA"/>
</dbReference>
<evidence type="ECO:0000256" key="13">
    <source>
        <dbReference type="ARBA" id="ARBA00024295"/>
    </source>
</evidence>
<dbReference type="InterPro" id="IPR007197">
    <property type="entry name" value="rSAM"/>
</dbReference>
<dbReference type="NCBIfam" id="TIGR00538">
    <property type="entry name" value="hemN"/>
    <property type="match status" value="1"/>
</dbReference>
<comment type="subunit">
    <text evidence="4">Monomer.</text>
</comment>
<dbReference type="Proteomes" id="UP000295763">
    <property type="component" value="Unassembled WGS sequence"/>
</dbReference>
<evidence type="ECO:0000256" key="16">
    <source>
        <dbReference type="PIRSR" id="PIRSR000167-1"/>
    </source>
</evidence>
<dbReference type="SMART" id="SM00729">
    <property type="entry name" value="Elp3"/>
    <property type="match status" value="1"/>
</dbReference>
<evidence type="ECO:0000256" key="12">
    <source>
        <dbReference type="ARBA" id="ARBA00023244"/>
    </source>
</evidence>
<evidence type="ECO:0000256" key="7">
    <source>
        <dbReference type="ARBA" id="ARBA00022691"/>
    </source>
</evidence>
<feature type="binding site" evidence="16">
    <location>
        <position position="330"/>
    </location>
    <ligand>
        <name>S-adenosyl-L-methionine</name>
        <dbReference type="ChEBI" id="CHEBI:59789"/>
        <label>1</label>
    </ligand>
</feature>
<evidence type="ECO:0000256" key="2">
    <source>
        <dbReference type="ARBA" id="ARBA00004785"/>
    </source>
</evidence>
<dbReference type="PANTHER" id="PTHR13932:SF6">
    <property type="entry name" value="OXYGEN-INDEPENDENT COPROPORPHYRINOGEN III OXIDASE"/>
    <property type="match status" value="1"/>
</dbReference>
<keyword evidence="6 15" id="KW-0963">Cytoplasm</keyword>
<dbReference type="Gene3D" id="1.10.10.920">
    <property type="match status" value="1"/>
</dbReference>
<proteinExistence type="inferred from homology"/>
<feature type="binding site" evidence="17">
    <location>
        <position position="63"/>
    </location>
    <ligand>
        <name>[4Fe-4S] cluster</name>
        <dbReference type="ChEBI" id="CHEBI:49883"/>
        <note>4Fe-4S-S-AdoMet</note>
    </ligand>
</feature>
<dbReference type="InterPro" id="IPR006638">
    <property type="entry name" value="Elp3/MiaA/NifB-like_rSAM"/>
</dbReference>
<name>A0A4V2T1F1_9PAST</name>
<evidence type="ECO:0000256" key="17">
    <source>
        <dbReference type="PIRSR" id="PIRSR000167-2"/>
    </source>
</evidence>
<feature type="binding site" evidence="16">
    <location>
        <position position="210"/>
    </location>
    <ligand>
        <name>S-adenosyl-L-methionine</name>
        <dbReference type="ChEBI" id="CHEBI:59789"/>
        <label>2</label>
    </ligand>
</feature>
<comment type="cofactor">
    <cofactor evidence="15 17">
        <name>[4Fe-4S] cluster</name>
        <dbReference type="ChEBI" id="CHEBI:49883"/>
    </cofactor>
    <text evidence="15 17">Binds 1 [4Fe-4S] cluster. The cluster is coordinated with 3 cysteines and an exchangeable S-adenosyl-L-methionine.</text>
</comment>
<dbReference type="GO" id="GO:0005737">
    <property type="term" value="C:cytoplasm"/>
    <property type="evidence" value="ECO:0007669"/>
    <property type="project" value="UniProtKB-SubCell"/>
</dbReference>
<dbReference type="CDD" id="cd01335">
    <property type="entry name" value="Radical_SAM"/>
    <property type="match status" value="1"/>
</dbReference>
<evidence type="ECO:0000256" key="1">
    <source>
        <dbReference type="ARBA" id="ARBA00004496"/>
    </source>
</evidence>
<comment type="caution">
    <text evidence="19">The sequence shown here is derived from an EMBL/GenBank/DDBJ whole genome shotgun (WGS) entry which is preliminary data.</text>
</comment>
<dbReference type="InterPro" id="IPR013785">
    <property type="entry name" value="Aldolase_TIM"/>
</dbReference>
<dbReference type="PANTHER" id="PTHR13932">
    <property type="entry name" value="COPROPORPHYRINIGEN III OXIDASE"/>
    <property type="match status" value="1"/>
</dbReference>
<dbReference type="InterPro" id="IPR004558">
    <property type="entry name" value="Coprogen_oxidase_HemN"/>
</dbReference>
<evidence type="ECO:0000313" key="20">
    <source>
        <dbReference type="Proteomes" id="UP000295763"/>
    </source>
</evidence>
<dbReference type="InterPro" id="IPR058240">
    <property type="entry name" value="rSAM_sf"/>
</dbReference>
<comment type="function">
    <text evidence="13">Involved in the heme biosynthesis. Catalyzes the anaerobic oxidative decarboxylation of propionate groups of rings A and B of coproporphyrinogen III to yield the vinyl groups in protoporphyrinogen IX.</text>
</comment>
<organism evidence="19 20">
    <name type="scientific">Cricetibacter osteomyelitidis</name>
    <dbReference type="NCBI Taxonomy" id="1521931"/>
    <lineage>
        <taxon>Bacteria</taxon>
        <taxon>Pseudomonadati</taxon>
        <taxon>Pseudomonadota</taxon>
        <taxon>Gammaproteobacteria</taxon>
        <taxon>Pasteurellales</taxon>
        <taxon>Pasteurellaceae</taxon>
        <taxon>Cricetibacter</taxon>
    </lineage>
</organism>
<feature type="binding site" evidence="16">
    <location>
        <position position="185"/>
    </location>
    <ligand>
        <name>S-adenosyl-L-methionine</name>
        <dbReference type="ChEBI" id="CHEBI:59789"/>
        <label>2</label>
    </ligand>
</feature>
<dbReference type="SUPFAM" id="SSF102114">
    <property type="entry name" value="Radical SAM enzymes"/>
    <property type="match status" value="1"/>
</dbReference>
<feature type="binding site" evidence="16">
    <location>
        <position position="244"/>
    </location>
    <ligand>
        <name>S-adenosyl-L-methionine</name>
        <dbReference type="ChEBI" id="CHEBI:59789"/>
        <label>2</label>
    </ligand>
</feature>
<dbReference type="SFLD" id="SFLDG01065">
    <property type="entry name" value="anaerobic_coproporphyrinogen-I"/>
    <property type="match status" value="1"/>
</dbReference>
<keyword evidence="12 15" id="KW-0627">Porphyrin biosynthesis</keyword>
<comment type="catalytic activity">
    <reaction evidence="14 15">
        <text>coproporphyrinogen III + 2 S-adenosyl-L-methionine = protoporphyrinogen IX + 2 5'-deoxyadenosine + 2 L-methionine + 2 CO2</text>
        <dbReference type="Rhea" id="RHEA:15425"/>
        <dbReference type="ChEBI" id="CHEBI:16526"/>
        <dbReference type="ChEBI" id="CHEBI:17319"/>
        <dbReference type="ChEBI" id="CHEBI:57307"/>
        <dbReference type="ChEBI" id="CHEBI:57309"/>
        <dbReference type="ChEBI" id="CHEBI:57844"/>
        <dbReference type="ChEBI" id="CHEBI:59789"/>
        <dbReference type="EC" id="1.3.98.3"/>
    </reaction>
</comment>
<dbReference type="GO" id="GO:0046872">
    <property type="term" value="F:metal ion binding"/>
    <property type="evidence" value="ECO:0007669"/>
    <property type="project" value="UniProtKB-KW"/>
</dbReference>
<dbReference type="GO" id="GO:0006782">
    <property type="term" value="P:protoporphyrinogen IX biosynthetic process"/>
    <property type="evidence" value="ECO:0007669"/>
    <property type="project" value="UniProtKB-UniPathway"/>
</dbReference>
<reference evidence="19 20" key="1">
    <citation type="submission" date="2019-03" db="EMBL/GenBank/DDBJ databases">
        <title>Genomic Encyclopedia of Type Strains, Phase IV (KMG-IV): sequencing the most valuable type-strain genomes for metagenomic binning, comparative biology and taxonomic classification.</title>
        <authorList>
            <person name="Goeker M."/>
        </authorList>
    </citation>
    <scope>NUCLEOTIDE SEQUENCE [LARGE SCALE GENOMIC DNA]</scope>
    <source>
        <strain evidence="19 20">DSM 28404</strain>
    </source>
</reference>
<accession>A0A4V2T1F1</accession>
<dbReference type="Pfam" id="PF06969">
    <property type="entry name" value="HemN_C"/>
    <property type="match status" value="1"/>
</dbReference>
<evidence type="ECO:0000256" key="9">
    <source>
        <dbReference type="ARBA" id="ARBA00023002"/>
    </source>
</evidence>
<dbReference type="InterPro" id="IPR034505">
    <property type="entry name" value="Coproporphyrinogen-III_oxidase"/>
</dbReference>
<dbReference type="EC" id="1.3.98.3" evidence="15"/>
<comment type="subcellular location">
    <subcellularLocation>
        <location evidence="1 15">Cytoplasm</location>
    </subcellularLocation>
</comment>
<dbReference type="InterPro" id="IPR010723">
    <property type="entry name" value="HemN_C"/>
</dbReference>
<dbReference type="Gene3D" id="3.20.20.70">
    <property type="entry name" value="Aldolase class I"/>
    <property type="match status" value="1"/>
</dbReference>
<dbReference type="SFLD" id="SFLDF00277">
    <property type="entry name" value="oxygen-independent_coproporphy"/>
    <property type="match status" value="1"/>
</dbReference>
<dbReference type="PIRSF" id="PIRSF000167">
    <property type="entry name" value="HemN"/>
    <property type="match status" value="1"/>
</dbReference>
<feature type="binding site" evidence="16">
    <location>
        <position position="57"/>
    </location>
    <ligand>
        <name>S-adenosyl-L-methionine</name>
        <dbReference type="ChEBI" id="CHEBI:59789"/>
        <label>1</label>
    </ligand>
</feature>
<protein>
    <recommendedName>
        <fullName evidence="15">Coproporphyrinogen-III oxidase</fullName>
        <ecNumber evidence="15">1.3.98.3</ecNumber>
    </recommendedName>
</protein>
<evidence type="ECO:0000256" key="5">
    <source>
        <dbReference type="ARBA" id="ARBA00022485"/>
    </source>
</evidence>
<keyword evidence="9 15" id="KW-0560">Oxidoreductase</keyword>
<evidence type="ECO:0000256" key="15">
    <source>
        <dbReference type="PIRNR" id="PIRNR000167"/>
    </source>
</evidence>
<keyword evidence="10 15" id="KW-0408">Iron</keyword>
<feature type="binding site" evidence="16">
    <location>
        <position position="113"/>
    </location>
    <ligand>
        <name>S-adenosyl-L-methionine</name>
        <dbReference type="ChEBI" id="CHEBI:59789"/>
        <label>1</label>
    </ligand>
</feature>
<comment type="pathway">
    <text evidence="2 15">Porphyrin-containing compound metabolism; protoporphyrin-IX biosynthesis; protoporphyrinogen-IX from coproporphyrinogen-III (AdoMet route): step 1/1.</text>
</comment>
<evidence type="ECO:0000256" key="8">
    <source>
        <dbReference type="ARBA" id="ARBA00022723"/>
    </source>
</evidence>
<dbReference type="FunFam" id="3.80.30.20:FF:000012">
    <property type="entry name" value="Coproporphyrinogen-III oxidase"/>
    <property type="match status" value="1"/>
</dbReference>
<evidence type="ECO:0000259" key="18">
    <source>
        <dbReference type="PROSITE" id="PS51918"/>
    </source>
</evidence>
<evidence type="ECO:0000256" key="6">
    <source>
        <dbReference type="ARBA" id="ARBA00022490"/>
    </source>
</evidence>
<feature type="binding site" evidence="16">
    <location>
        <position position="173"/>
    </location>
    <ligand>
        <name>S-adenosyl-L-methionine</name>
        <dbReference type="ChEBI" id="CHEBI:59789"/>
        <label>2</label>
    </ligand>
</feature>
<keyword evidence="7 15" id="KW-0949">S-adenosyl-L-methionine</keyword>
<dbReference type="GO" id="GO:0051989">
    <property type="term" value="F:coproporphyrinogen dehydrogenase activity"/>
    <property type="evidence" value="ECO:0007669"/>
    <property type="project" value="UniProtKB-EC"/>
</dbReference>
<feature type="binding site" evidence="16">
    <location>
        <begin position="114"/>
        <end position="115"/>
    </location>
    <ligand>
        <name>S-adenosyl-L-methionine</name>
        <dbReference type="ChEBI" id="CHEBI:59789"/>
        <label>2</label>
    </ligand>
</feature>
<feature type="binding site" evidence="17">
    <location>
        <position position="67"/>
    </location>
    <ligand>
        <name>[4Fe-4S] cluster</name>
        <dbReference type="ChEBI" id="CHEBI:49883"/>
        <note>4Fe-4S-S-AdoMet</note>
    </ligand>
</feature>
<evidence type="ECO:0000313" key="19">
    <source>
        <dbReference type="EMBL" id="TCP93433.1"/>
    </source>
</evidence>
<feature type="domain" description="Radical SAM core" evidence="18">
    <location>
        <begin position="48"/>
        <end position="281"/>
    </location>
</feature>
<evidence type="ECO:0000256" key="3">
    <source>
        <dbReference type="ARBA" id="ARBA00005493"/>
    </source>
</evidence>
<feature type="binding site" evidence="16">
    <location>
        <position position="146"/>
    </location>
    <ligand>
        <name>S-adenosyl-L-methionine</name>
        <dbReference type="ChEBI" id="CHEBI:59789"/>
        <label>1</label>
    </ligand>
</feature>
<evidence type="ECO:0000256" key="11">
    <source>
        <dbReference type="ARBA" id="ARBA00023014"/>
    </source>
</evidence>
<evidence type="ECO:0000256" key="14">
    <source>
        <dbReference type="ARBA" id="ARBA00048321"/>
    </source>
</evidence>